<proteinExistence type="inferred from homology"/>
<evidence type="ECO:0000256" key="12">
    <source>
        <dbReference type="SAM" id="Phobius"/>
    </source>
</evidence>
<dbReference type="GO" id="GO:0060271">
    <property type="term" value="P:cilium assembly"/>
    <property type="evidence" value="ECO:0007669"/>
    <property type="project" value="TreeGrafter"/>
</dbReference>
<evidence type="ECO:0000256" key="4">
    <source>
        <dbReference type="ARBA" id="ARBA00022692"/>
    </source>
</evidence>
<feature type="transmembrane region" description="Helical" evidence="12">
    <location>
        <begin position="330"/>
        <end position="350"/>
    </location>
</feature>
<feature type="compositionally biased region" description="Basic residues" evidence="11">
    <location>
        <begin position="178"/>
        <end position="187"/>
    </location>
</feature>
<evidence type="ECO:0000256" key="9">
    <source>
        <dbReference type="ARBA" id="ARBA00023273"/>
    </source>
</evidence>
<comment type="function">
    <text evidence="10">Component of the transition zone in primary cilia. Required for ciliogenesis.</text>
</comment>
<feature type="compositionally biased region" description="Basic residues" evidence="11">
    <location>
        <begin position="206"/>
        <end position="215"/>
    </location>
</feature>
<accession>A0A9P0G8A5</accession>
<evidence type="ECO:0000256" key="7">
    <source>
        <dbReference type="ARBA" id="ARBA00023069"/>
    </source>
</evidence>
<comment type="subcellular location">
    <subcellularLocation>
        <location evidence="1">Cell projection</location>
        <location evidence="1">Cilium</location>
    </subcellularLocation>
    <subcellularLocation>
        <location evidence="2">Membrane</location>
        <topology evidence="2">Multi-pass membrane protein</topology>
    </subcellularLocation>
</comment>
<feature type="transmembrane region" description="Helical" evidence="12">
    <location>
        <begin position="411"/>
        <end position="429"/>
    </location>
</feature>
<dbReference type="EMBL" id="OV651822">
    <property type="protein sequence ID" value="CAH1100595.1"/>
    <property type="molecule type" value="Genomic_DNA"/>
</dbReference>
<protein>
    <submittedName>
        <fullName evidence="13">Uncharacterized protein</fullName>
    </submittedName>
</protein>
<keyword evidence="9" id="KW-0966">Cell projection</keyword>
<organism evidence="13 14">
    <name type="scientific">Psylliodes chrysocephalus</name>
    <dbReference type="NCBI Taxonomy" id="3402493"/>
    <lineage>
        <taxon>Eukaryota</taxon>
        <taxon>Metazoa</taxon>
        <taxon>Ecdysozoa</taxon>
        <taxon>Arthropoda</taxon>
        <taxon>Hexapoda</taxon>
        <taxon>Insecta</taxon>
        <taxon>Pterygota</taxon>
        <taxon>Neoptera</taxon>
        <taxon>Endopterygota</taxon>
        <taxon>Coleoptera</taxon>
        <taxon>Polyphaga</taxon>
        <taxon>Cucujiformia</taxon>
        <taxon>Chrysomeloidea</taxon>
        <taxon>Chrysomelidae</taxon>
        <taxon>Galerucinae</taxon>
        <taxon>Alticini</taxon>
        <taxon>Psylliodes</taxon>
    </lineage>
</organism>
<comment type="similarity">
    <text evidence="3">Belongs to the TMEM237 family.</text>
</comment>
<dbReference type="GO" id="GO:0035869">
    <property type="term" value="C:ciliary transition zone"/>
    <property type="evidence" value="ECO:0007669"/>
    <property type="project" value="TreeGrafter"/>
</dbReference>
<evidence type="ECO:0000256" key="1">
    <source>
        <dbReference type="ARBA" id="ARBA00004138"/>
    </source>
</evidence>
<evidence type="ECO:0000256" key="5">
    <source>
        <dbReference type="ARBA" id="ARBA00022794"/>
    </source>
</evidence>
<name>A0A9P0G8A5_9CUCU</name>
<feature type="region of interest" description="Disordered" evidence="11">
    <location>
        <begin position="1"/>
        <end position="71"/>
    </location>
</feature>
<evidence type="ECO:0000256" key="3">
    <source>
        <dbReference type="ARBA" id="ARBA00008783"/>
    </source>
</evidence>
<reference evidence="13" key="1">
    <citation type="submission" date="2022-01" db="EMBL/GenBank/DDBJ databases">
        <authorList>
            <person name="King R."/>
        </authorList>
    </citation>
    <scope>NUCLEOTIDE SEQUENCE</scope>
</reference>
<evidence type="ECO:0000256" key="11">
    <source>
        <dbReference type="SAM" id="MobiDB-lite"/>
    </source>
</evidence>
<dbReference type="AlphaFoldDB" id="A0A9P0G8A5"/>
<evidence type="ECO:0000256" key="6">
    <source>
        <dbReference type="ARBA" id="ARBA00022989"/>
    </source>
</evidence>
<evidence type="ECO:0000313" key="14">
    <source>
        <dbReference type="Proteomes" id="UP001153636"/>
    </source>
</evidence>
<feature type="region of interest" description="Disordered" evidence="11">
    <location>
        <begin position="163"/>
        <end position="236"/>
    </location>
</feature>
<evidence type="ECO:0000256" key="2">
    <source>
        <dbReference type="ARBA" id="ARBA00004141"/>
    </source>
</evidence>
<keyword evidence="7" id="KW-0969">Cilium</keyword>
<keyword evidence="8 12" id="KW-0472">Membrane</keyword>
<dbReference type="Proteomes" id="UP001153636">
    <property type="component" value="Chromosome 10"/>
</dbReference>
<keyword evidence="14" id="KW-1185">Reference proteome</keyword>
<keyword evidence="6 12" id="KW-1133">Transmembrane helix</keyword>
<keyword evidence="4 12" id="KW-0812">Transmembrane</keyword>
<dbReference type="PANTHER" id="PTHR28388:SF1">
    <property type="entry name" value="TRANSMEMBRANE PROTEIN 237"/>
    <property type="match status" value="1"/>
</dbReference>
<evidence type="ECO:0000256" key="8">
    <source>
        <dbReference type="ARBA" id="ARBA00023136"/>
    </source>
</evidence>
<evidence type="ECO:0000313" key="13">
    <source>
        <dbReference type="EMBL" id="CAH1100595.1"/>
    </source>
</evidence>
<dbReference type="Pfam" id="PF15383">
    <property type="entry name" value="TMEM237"/>
    <property type="match status" value="1"/>
</dbReference>
<dbReference type="GO" id="GO:0016020">
    <property type="term" value="C:membrane"/>
    <property type="evidence" value="ECO:0007669"/>
    <property type="project" value="UniProtKB-SubCell"/>
</dbReference>
<feature type="compositionally biased region" description="Polar residues" evidence="11">
    <location>
        <begin position="34"/>
        <end position="56"/>
    </location>
</feature>
<sequence>MNGILSPKTKKHKQNQNQKEDMKEQIVAQVHKSVLSNTNSDNDYANNSETESNRTYTKYEDKNENISMHTPSREISVDGETQINSKIMSLIETEMRRDINRHSHFTDSRPQSLSFYEDEKIPEELSGNLELLSPEERKHYRKRKEYLQMDNDELNAYNTMQAAHNGRDPEDIMTTSLKKSKSKKKRHGGDAEMGIGDSREMMIPKEKKKSKKKRRDVSPANSSSTKRKHKKREEEYDLRNDIAVALEELQDDVFETNPDFNAKPEKMKKSPRKSDKLYVQRKTKFEVTGRPSTSINRPTIPEMDDNKFGRRYATYPLEISLIFQRWWMRISTLCHGLLGGLALGHWLYLVCNFHQQDASFLIHYAYYSDIYVGMFFALCVLCIVSVFDRIDTAHLEKNFFRELWVQKRNSLIAFIYMSCLIIHLTTFIWDDEFSRLSYQDFNNENSTEPVVNVSRRDINIWNHLSLWRSLLAFTAWIFVGLGPPEDSLYHHLKTLEAYLPNK</sequence>
<keyword evidence="5" id="KW-0970">Cilium biogenesis/degradation</keyword>
<feature type="transmembrane region" description="Helical" evidence="12">
    <location>
        <begin position="370"/>
        <end position="390"/>
    </location>
</feature>
<dbReference type="OrthoDB" id="550113at2759"/>
<evidence type="ECO:0000256" key="10">
    <source>
        <dbReference type="ARBA" id="ARBA00025631"/>
    </source>
</evidence>
<dbReference type="PANTHER" id="PTHR28388">
    <property type="entry name" value="TRANSMEMBRANE PROTEIN 237"/>
    <property type="match status" value="1"/>
</dbReference>
<gene>
    <name evidence="13" type="ORF">PSYICH_LOCUS1520</name>
</gene>
<dbReference type="InterPro" id="IPR029409">
    <property type="entry name" value="TMEM237"/>
</dbReference>